<dbReference type="EMBL" id="JWZX01002530">
    <property type="protein sequence ID" value="KOO28667.1"/>
    <property type="molecule type" value="Genomic_DNA"/>
</dbReference>
<evidence type="ECO:0000313" key="4">
    <source>
        <dbReference type="Proteomes" id="UP000037460"/>
    </source>
</evidence>
<evidence type="ECO:0000313" key="3">
    <source>
        <dbReference type="EMBL" id="KOO28667.1"/>
    </source>
</evidence>
<sequence>MDGRSNRSAYSNQLPPPSAPLPPGRIAVNKLETDGIEHMRLGELAEAERDLMAALKQREAIYSDDAEHPQLACALNNLAVLHLKQHRLEEAAAGFERVVRIKELVQRHTPSSRTLLEITAARNNLDAVRRFQAREAPPLHTTVLPPQRAGPLAAASSGVVSGGAGASAASVGWAQQREMRGGGSDSLRSTQLKHKERIAQSLGVPVAGKTEAEVDEAIRRSVRGDVDTEALKILVNLAFDLLDVSGNGQLSKVDVLTGMKEKPQVQEMLSMGPFADPAAFLDVVHAIDADGSGALNRADFARYFLRKLVPHEPAPETAAERQQRLVVGGGFQFRDAGRLYRERERGLAGGGAGAAASLSASLERPASRGGLGADALSAGAVGLAFEPSSFRQGVSAGGGGGAQHGGGALTNPERADLGFYDDVMRGLETAFRRRLGLQQDIGAMQRELHLVEADIATKSASADRVRQALSGHSKSHTQLAGALDDQIRRLDERARLAQRPDLATGARPDRLR</sequence>
<dbReference type="PROSITE" id="PS00018">
    <property type="entry name" value="EF_HAND_1"/>
    <property type="match status" value="2"/>
</dbReference>
<keyword evidence="4" id="KW-1185">Reference proteome</keyword>
<dbReference type="InterPro" id="IPR011990">
    <property type="entry name" value="TPR-like_helical_dom_sf"/>
</dbReference>
<dbReference type="SUPFAM" id="SSF47473">
    <property type="entry name" value="EF-hand"/>
    <property type="match status" value="1"/>
</dbReference>
<gene>
    <name evidence="3" type="ORF">Ctob_005224</name>
</gene>
<proteinExistence type="predicted"/>
<comment type="caution">
    <text evidence="3">The sequence shown here is derived from an EMBL/GenBank/DDBJ whole genome shotgun (WGS) entry which is preliminary data.</text>
</comment>
<accession>A0A0M0JQT1</accession>
<dbReference type="Gene3D" id="1.10.238.10">
    <property type="entry name" value="EF-hand"/>
    <property type="match status" value="1"/>
</dbReference>
<evidence type="ECO:0008006" key="5">
    <source>
        <dbReference type="Google" id="ProtNLM"/>
    </source>
</evidence>
<evidence type="ECO:0000256" key="1">
    <source>
        <dbReference type="ARBA" id="ARBA00022837"/>
    </source>
</evidence>
<keyword evidence="1" id="KW-0106">Calcium</keyword>
<dbReference type="Pfam" id="PF13424">
    <property type="entry name" value="TPR_12"/>
    <property type="match status" value="1"/>
</dbReference>
<evidence type="ECO:0000256" key="2">
    <source>
        <dbReference type="SAM" id="MobiDB-lite"/>
    </source>
</evidence>
<name>A0A0M0JQT1_9EUKA</name>
<dbReference type="Gene3D" id="1.25.40.10">
    <property type="entry name" value="Tetratricopeptide repeat domain"/>
    <property type="match status" value="1"/>
</dbReference>
<protein>
    <recommendedName>
        <fullName evidence="5">Calmodulin</fullName>
    </recommendedName>
</protein>
<feature type="compositionally biased region" description="Polar residues" evidence="2">
    <location>
        <begin position="1"/>
        <end position="13"/>
    </location>
</feature>
<feature type="region of interest" description="Disordered" evidence="2">
    <location>
        <begin position="1"/>
        <end position="24"/>
    </location>
</feature>
<dbReference type="AlphaFoldDB" id="A0A0M0JQT1"/>
<organism evidence="3 4">
    <name type="scientific">Chrysochromulina tobinii</name>
    <dbReference type="NCBI Taxonomy" id="1460289"/>
    <lineage>
        <taxon>Eukaryota</taxon>
        <taxon>Haptista</taxon>
        <taxon>Haptophyta</taxon>
        <taxon>Prymnesiophyceae</taxon>
        <taxon>Prymnesiales</taxon>
        <taxon>Chrysochromulinaceae</taxon>
        <taxon>Chrysochromulina</taxon>
    </lineage>
</organism>
<dbReference type="InterPro" id="IPR018247">
    <property type="entry name" value="EF_Hand_1_Ca_BS"/>
</dbReference>
<reference evidence="4" key="1">
    <citation type="journal article" date="2015" name="PLoS Genet.">
        <title>Genome Sequence and Transcriptome Analyses of Chrysochromulina tobin: Metabolic Tools for Enhanced Algal Fitness in the Prominent Order Prymnesiales (Haptophyceae).</title>
        <authorList>
            <person name="Hovde B.T."/>
            <person name="Deodato C.R."/>
            <person name="Hunsperger H.M."/>
            <person name="Ryken S.A."/>
            <person name="Yost W."/>
            <person name="Jha R.K."/>
            <person name="Patterson J."/>
            <person name="Monnat R.J. Jr."/>
            <person name="Barlow S.B."/>
            <person name="Starkenburg S.R."/>
            <person name="Cattolico R.A."/>
        </authorList>
    </citation>
    <scope>NUCLEOTIDE SEQUENCE</scope>
    <source>
        <strain evidence="4">CCMP291</strain>
    </source>
</reference>
<dbReference type="InterPro" id="IPR011992">
    <property type="entry name" value="EF-hand-dom_pair"/>
</dbReference>
<dbReference type="Proteomes" id="UP000037460">
    <property type="component" value="Unassembled WGS sequence"/>
</dbReference>
<feature type="compositionally biased region" description="Pro residues" evidence="2">
    <location>
        <begin position="14"/>
        <end position="23"/>
    </location>
</feature>
<dbReference type="SUPFAM" id="SSF48452">
    <property type="entry name" value="TPR-like"/>
    <property type="match status" value="1"/>
</dbReference>